<gene>
    <name evidence="1" type="ORF">G5C65_15080</name>
</gene>
<name>A0A6G4WXR6_9ACTN</name>
<organism evidence="1 2">
    <name type="scientific">Streptomyces boncukensis</name>
    <dbReference type="NCBI Taxonomy" id="2711219"/>
    <lineage>
        <taxon>Bacteria</taxon>
        <taxon>Bacillati</taxon>
        <taxon>Actinomycetota</taxon>
        <taxon>Actinomycetes</taxon>
        <taxon>Kitasatosporales</taxon>
        <taxon>Streptomycetaceae</taxon>
        <taxon>Streptomyces</taxon>
    </lineage>
</organism>
<evidence type="ECO:0000313" key="2">
    <source>
        <dbReference type="Proteomes" id="UP000477722"/>
    </source>
</evidence>
<keyword evidence="2" id="KW-1185">Reference proteome</keyword>
<accession>A0A6G4WXR6</accession>
<dbReference type="EMBL" id="JAAKZZ010000132">
    <property type="protein sequence ID" value="NGO69652.1"/>
    <property type="molecule type" value="Genomic_DNA"/>
</dbReference>
<dbReference type="AlphaFoldDB" id="A0A6G4WXR6"/>
<reference evidence="1 2" key="1">
    <citation type="submission" date="2020-02" db="EMBL/GenBank/DDBJ databases">
        <title>Whole-genome analyses of novel actinobacteria.</title>
        <authorList>
            <person name="Sahin N."/>
            <person name="Tatar D."/>
        </authorList>
    </citation>
    <scope>NUCLEOTIDE SEQUENCE [LARGE SCALE GENOMIC DNA]</scope>
    <source>
        <strain evidence="1 2">SB3404</strain>
    </source>
</reference>
<protein>
    <submittedName>
        <fullName evidence="1">Uncharacterized protein</fullName>
    </submittedName>
</protein>
<sequence>MTDTEGARLFRETWIAGVTKHYPGEPKASYVTPWEDTPDWERKAAGAVYQQVRHFLDLSGGNAKRLTREQKGRFVATCWTAQMYKHFGDPKPAYVADWPDLPEWQKETDSDIFEAIEAAVV</sequence>
<evidence type="ECO:0000313" key="1">
    <source>
        <dbReference type="EMBL" id="NGO69652.1"/>
    </source>
</evidence>
<dbReference type="Proteomes" id="UP000477722">
    <property type="component" value="Unassembled WGS sequence"/>
</dbReference>
<dbReference type="RefSeq" id="WP_165299336.1">
    <property type="nucleotide sequence ID" value="NZ_JAAKZZ010000132.1"/>
</dbReference>
<proteinExistence type="predicted"/>
<comment type="caution">
    <text evidence="1">The sequence shown here is derived from an EMBL/GenBank/DDBJ whole genome shotgun (WGS) entry which is preliminary data.</text>
</comment>